<evidence type="ECO:0000313" key="2">
    <source>
        <dbReference type="EMBL" id="CAL5223488.1"/>
    </source>
</evidence>
<sequence>MSRSQPERQGSLHEPLPAEFRPNAAQAGTGSGWPGEQDWEILSAAVRAEADAAALKEHYQLGERGFCGFVHDMARKCSLRQKPGEPGQREALATTESKEQGSQELPKPAQEKPESSTATEQSKPQAPQGSQRSSSAPHGVQGNPATDEPRGNVSEGLQPHKAVGSGVPEEAEPQPARRGYQKRKIWPDQPPIDPEKWSRMSIAEKKEANQALFRKCGYAGNRASLDRMAEYAALAPSTQKPLGAPAKPGASQGMLLSEPQGFQHGSSRDEGMGDDPSSDWMPSDSSDESDGGSGPHGLPQKTERQLVGHAKYLLERFNGECQSYETVTAEELLKAREAYIKRADRALHSLLRGSHAGEDELNKARELIKGPAAKYKRALQRFNES</sequence>
<evidence type="ECO:0000313" key="3">
    <source>
        <dbReference type="Proteomes" id="UP001497392"/>
    </source>
</evidence>
<accession>A0ABP1FUB8</accession>
<gene>
    <name evidence="2" type="primary">g6013</name>
    <name evidence="2" type="ORF">VP750_LOCUS5147</name>
</gene>
<protein>
    <submittedName>
        <fullName evidence="2">G6013 protein</fullName>
    </submittedName>
</protein>
<feature type="compositionally biased region" description="Polar residues" evidence="1">
    <location>
        <begin position="115"/>
        <end position="136"/>
    </location>
</feature>
<comment type="caution">
    <text evidence="2">The sequence shown here is derived from an EMBL/GenBank/DDBJ whole genome shotgun (WGS) entry which is preliminary data.</text>
</comment>
<dbReference type="EMBL" id="CAXHTA020000008">
    <property type="protein sequence ID" value="CAL5223488.1"/>
    <property type="molecule type" value="Genomic_DNA"/>
</dbReference>
<organism evidence="2 3">
    <name type="scientific">Coccomyxa viridis</name>
    <dbReference type="NCBI Taxonomy" id="1274662"/>
    <lineage>
        <taxon>Eukaryota</taxon>
        <taxon>Viridiplantae</taxon>
        <taxon>Chlorophyta</taxon>
        <taxon>core chlorophytes</taxon>
        <taxon>Trebouxiophyceae</taxon>
        <taxon>Trebouxiophyceae incertae sedis</taxon>
        <taxon>Coccomyxaceae</taxon>
        <taxon>Coccomyxa</taxon>
    </lineage>
</organism>
<proteinExistence type="predicted"/>
<evidence type="ECO:0000256" key="1">
    <source>
        <dbReference type="SAM" id="MobiDB-lite"/>
    </source>
</evidence>
<feature type="region of interest" description="Disordered" evidence="1">
    <location>
        <begin position="237"/>
        <end position="305"/>
    </location>
</feature>
<feature type="region of interest" description="Disordered" evidence="1">
    <location>
        <begin position="79"/>
        <end position="195"/>
    </location>
</feature>
<keyword evidence="3" id="KW-1185">Reference proteome</keyword>
<reference evidence="2 3" key="1">
    <citation type="submission" date="2024-06" db="EMBL/GenBank/DDBJ databases">
        <authorList>
            <person name="Kraege A."/>
            <person name="Thomma B."/>
        </authorList>
    </citation>
    <scope>NUCLEOTIDE SEQUENCE [LARGE SCALE GENOMIC DNA]</scope>
</reference>
<name>A0ABP1FUB8_9CHLO</name>
<dbReference type="Proteomes" id="UP001497392">
    <property type="component" value="Unassembled WGS sequence"/>
</dbReference>
<feature type="region of interest" description="Disordered" evidence="1">
    <location>
        <begin position="1"/>
        <end position="36"/>
    </location>
</feature>